<evidence type="ECO:0000313" key="3">
    <source>
        <dbReference type="Proteomes" id="UP001344447"/>
    </source>
</evidence>
<comment type="caution">
    <text evidence="2">The sequence shown here is derived from an EMBL/GenBank/DDBJ whole genome shotgun (WGS) entry which is preliminary data.</text>
</comment>
<feature type="compositionally biased region" description="Basic and acidic residues" evidence="1">
    <location>
        <begin position="236"/>
        <end position="249"/>
    </location>
</feature>
<reference evidence="2 3" key="1">
    <citation type="submission" date="2023-11" db="EMBL/GenBank/DDBJ databases">
        <title>Dfirmibasis_genome.</title>
        <authorList>
            <person name="Edelbroek B."/>
            <person name="Kjellin J."/>
            <person name="Jerlstrom-Hultqvist J."/>
            <person name="Soderbom F."/>
        </authorList>
    </citation>
    <scope>NUCLEOTIDE SEQUENCE [LARGE SCALE GENOMIC DNA]</scope>
    <source>
        <strain evidence="2 3">TNS-C-14</strain>
    </source>
</reference>
<evidence type="ECO:0000313" key="2">
    <source>
        <dbReference type="EMBL" id="KAK5579666.1"/>
    </source>
</evidence>
<dbReference type="PANTHER" id="PTHR35476:SF3">
    <property type="entry name" value="SMALL RIBOSOMAL SUBUNIT PROTEIN MS75"/>
    <property type="match status" value="1"/>
</dbReference>
<feature type="region of interest" description="Disordered" evidence="1">
    <location>
        <begin position="236"/>
        <end position="257"/>
    </location>
</feature>
<keyword evidence="3" id="KW-1185">Reference proteome</keyword>
<evidence type="ECO:0000256" key="1">
    <source>
        <dbReference type="SAM" id="MobiDB-lite"/>
    </source>
</evidence>
<dbReference type="InterPro" id="IPR052851">
    <property type="entry name" value="GCD1_mitochondrial"/>
</dbReference>
<organism evidence="2 3">
    <name type="scientific">Dictyostelium firmibasis</name>
    <dbReference type="NCBI Taxonomy" id="79012"/>
    <lineage>
        <taxon>Eukaryota</taxon>
        <taxon>Amoebozoa</taxon>
        <taxon>Evosea</taxon>
        <taxon>Eumycetozoa</taxon>
        <taxon>Dictyostelia</taxon>
        <taxon>Dictyosteliales</taxon>
        <taxon>Dictyosteliaceae</taxon>
        <taxon>Dictyostelium</taxon>
    </lineage>
</organism>
<sequence length="379" mass="44594">MIRNSYKYKHLIQRTLDNNKSAISNIVFNQSIALINKGVNNNNIIQYRDFSSSKILLQQQMRKDDEETNTEEDYDNFGEVEGNEANEEIVGDNLETSKEEFDRELGEDLVDLENYIMDVEPPLYPEIKYELYRLHHDDPTFWDVKRLAQVFTLHPGRVVALLRFVEIEKMEIEKGFPVYPELEYALIEEWGVRFEDEDLEEDENQKNNRDYESFSYQNGLGRNTQSINQNYIHQRDTRNKNVRRGKPDPIHQVPTKIPDAYDDQPIYFRGPTFVLPRKKNLVFVDTSRDPITKKVNPDPMVLIQGIDGSLRTPSTKEKSIIINKVRPQKVKRDYQSILDRPIKYRLDSQQFPKPEPVIKSENLENPENPENLENVNNNN</sequence>
<gene>
    <name evidence="2" type="ORF">RB653_009351</name>
</gene>
<accession>A0AAN7YV49</accession>
<dbReference type="PANTHER" id="PTHR35476">
    <property type="entry name" value="MUCIN-LIKE PROTEIN"/>
    <property type="match status" value="1"/>
</dbReference>
<feature type="region of interest" description="Disordered" evidence="1">
    <location>
        <begin position="348"/>
        <end position="379"/>
    </location>
</feature>
<proteinExistence type="predicted"/>
<feature type="compositionally biased region" description="Low complexity" evidence="1">
    <location>
        <begin position="363"/>
        <end position="379"/>
    </location>
</feature>
<dbReference type="AlphaFoldDB" id="A0AAN7YV49"/>
<name>A0AAN7YV49_9MYCE</name>
<protein>
    <submittedName>
        <fullName evidence="2">Uncharacterized protein</fullName>
    </submittedName>
</protein>
<dbReference type="EMBL" id="JAVFKY010000003">
    <property type="protein sequence ID" value="KAK5579666.1"/>
    <property type="molecule type" value="Genomic_DNA"/>
</dbReference>
<dbReference type="Proteomes" id="UP001344447">
    <property type="component" value="Unassembled WGS sequence"/>
</dbReference>